<evidence type="ECO:0000313" key="2">
    <source>
        <dbReference type="Proteomes" id="UP001566476"/>
    </source>
</evidence>
<protein>
    <recommendedName>
        <fullName evidence="3">XPB/Ssl2-like helicase family protein</fullName>
    </recommendedName>
</protein>
<name>A0ABV4I5J0_9ACTN</name>
<dbReference type="EMBL" id="JBGGTQ010000008">
    <property type="protein sequence ID" value="MEZ0493791.1"/>
    <property type="molecule type" value="Genomic_DNA"/>
</dbReference>
<proteinExistence type="predicted"/>
<evidence type="ECO:0008006" key="3">
    <source>
        <dbReference type="Google" id="ProtNLM"/>
    </source>
</evidence>
<dbReference type="Proteomes" id="UP001566476">
    <property type="component" value="Unassembled WGS sequence"/>
</dbReference>
<accession>A0ABV4I5J0</accession>
<sequence length="403" mass="42721">MDDTLEPGSYALGRQAMADLRGPFTTWLDENVHVDEEVGPEAVVEALTVGAGGLLTLRPGARLTRLTPEDVDVLLTRVLPVMVEDVGADDPAEMVEDLQAIWWQLLTFLGQTGRWQGTPGDLETDLALVAGEPPELAEVLAAAAADVDEGEEDETVLASFPVRAAQAVLAHVGDGLEVPDDAELAGDDVTAVLAAFEHPIPVTADTEGEPQELQDVPWLRQVVLLMLDLDLLDGADETLLVPGAEADGWLEPAPEQRELRRQLVGRFVLEDPATLEEGFSVAEAVLPTVLASAMTGEPFDDVTLDALVEDGAVLGPAAGVAVEELKERLSDLGVLGVLSERAPWTIARGFWPAIAAAVGDEEEDDLLGGLFGDGDPHWLEGVMGQLGLGDDQVQQIRGLLGGR</sequence>
<gene>
    <name evidence="1" type="ORF">AB2L28_16250</name>
</gene>
<dbReference type="RefSeq" id="WP_370720035.1">
    <property type="nucleotide sequence ID" value="NZ_JBGGTQ010000008.1"/>
</dbReference>
<reference evidence="1 2" key="1">
    <citation type="submission" date="2024-07" db="EMBL/GenBank/DDBJ databases">
        <authorList>
            <person name="Thanompreechachai J."/>
            <person name="Duangmal K."/>
        </authorList>
    </citation>
    <scope>NUCLEOTIDE SEQUENCE [LARGE SCALE GENOMIC DNA]</scope>
    <source>
        <strain evidence="1 2">TBRC 1896</strain>
    </source>
</reference>
<keyword evidence="2" id="KW-1185">Reference proteome</keyword>
<evidence type="ECO:0000313" key="1">
    <source>
        <dbReference type="EMBL" id="MEZ0493791.1"/>
    </source>
</evidence>
<comment type="caution">
    <text evidence="1">The sequence shown here is derived from an EMBL/GenBank/DDBJ whole genome shotgun (WGS) entry which is preliminary data.</text>
</comment>
<organism evidence="1 2">
    <name type="scientific">Kineococcus mangrovi</name>
    <dbReference type="NCBI Taxonomy" id="1660183"/>
    <lineage>
        <taxon>Bacteria</taxon>
        <taxon>Bacillati</taxon>
        <taxon>Actinomycetota</taxon>
        <taxon>Actinomycetes</taxon>
        <taxon>Kineosporiales</taxon>
        <taxon>Kineosporiaceae</taxon>
        <taxon>Kineococcus</taxon>
    </lineage>
</organism>